<dbReference type="EMBL" id="CAUOFW020006169">
    <property type="protein sequence ID" value="CAK9173601.1"/>
    <property type="molecule type" value="Genomic_DNA"/>
</dbReference>
<dbReference type="InterPro" id="IPR045026">
    <property type="entry name" value="LIMYB"/>
</dbReference>
<proteinExistence type="predicted"/>
<dbReference type="AlphaFoldDB" id="A0ABC8TVY6"/>
<evidence type="ECO:0000313" key="3">
    <source>
        <dbReference type="Proteomes" id="UP001642360"/>
    </source>
</evidence>
<gene>
    <name evidence="2" type="ORF">ILEXP_LOCUS43335</name>
</gene>
<evidence type="ECO:0000259" key="1">
    <source>
        <dbReference type="Pfam" id="PF12776"/>
    </source>
</evidence>
<protein>
    <recommendedName>
        <fullName evidence="1">Myb/SANT-like domain-containing protein</fullName>
    </recommendedName>
</protein>
<dbReference type="Pfam" id="PF12776">
    <property type="entry name" value="Myb_DNA-bind_3"/>
    <property type="match status" value="1"/>
</dbReference>
<dbReference type="InterPro" id="IPR024752">
    <property type="entry name" value="Myb/SANT-like_dom"/>
</dbReference>
<accession>A0ABC8TVY6</accession>
<keyword evidence="3" id="KW-1185">Reference proteome</keyword>
<dbReference type="PANTHER" id="PTHR47584">
    <property type="match status" value="1"/>
</dbReference>
<evidence type="ECO:0000313" key="2">
    <source>
        <dbReference type="EMBL" id="CAK9173601.1"/>
    </source>
</evidence>
<sequence length="258" mass="29961">MECQSSDNSSPKNIKGEDGNAYQNFLCWKESERSIPAQFDGHSQTLIVLRKNHWDQTKEQWRVWHNLSRTSSMKWDPNTHEFGPSEENWAHYLQLASRIMVFCYKANPEAAPFRSKELLFFNKQNIIYAGIVVTGETELPTRRRKDDYGSTTSLFHLKELGGWTPNRRTEHQYDVVESRSTITGPYSSANYIIGECIKCLDEIKEIDQGGEGGDICLFALDMFLKNEYREIFLDLKMPRVRIAWLQWLQSVGPTLSLH</sequence>
<name>A0ABC8TVY6_9AQUA</name>
<dbReference type="PANTHER" id="PTHR47584:SF17">
    <property type="entry name" value="MYB_SANT-LIKE DNA-BINDING DOMAIN PROTEIN"/>
    <property type="match status" value="1"/>
</dbReference>
<dbReference type="Proteomes" id="UP001642360">
    <property type="component" value="Unassembled WGS sequence"/>
</dbReference>
<reference evidence="2 3" key="1">
    <citation type="submission" date="2024-02" db="EMBL/GenBank/DDBJ databases">
        <authorList>
            <person name="Vignale AGUSTIN F."/>
            <person name="Sosa J E."/>
            <person name="Modenutti C."/>
        </authorList>
    </citation>
    <scope>NUCLEOTIDE SEQUENCE [LARGE SCALE GENOMIC DNA]</scope>
</reference>
<feature type="domain" description="Myb/SANT-like" evidence="1">
    <location>
        <begin position="50"/>
        <end position="92"/>
    </location>
</feature>
<organism evidence="2 3">
    <name type="scientific">Ilex paraguariensis</name>
    <name type="common">yerba mate</name>
    <dbReference type="NCBI Taxonomy" id="185542"/>
    <lineage>
        <taxon>Eukaryota</taxon>
        <taxon>Viridiplantae</taxon>
        <taxon>Streptophyta</taxon>
        <taxon>Embryophyta</taxon>
        <taxon>Tracheophyta</taxon>
        <taxon>Spermatophyta</taxon>
        <taxon>Magnoliopsida</taxon>
        <taxon>eudicotyledons</taxon>
        <taxon>Gunneridae</taxon>
        <taxon>Pentapetalae</taxon>
        <taxon>asterids</taxon>
        <taxon>campanulids</taxon>
        <taxon>Aquifoliales</taxon>
        <taxon>Aquifoliaceae</taxon>
        <taxon>Ilex</taxon>
    </lineage>
</organism>
<comment type="caution">
    <text evidence="2">The sequence shown here is derived from an EMBL/GenBank/DDBJ whole genome shotgun (WGS) entry which is preliminary data.</text>
</comment>